<evidence type="ECO:0000256" key="3">
    <source>
        <dbReference type="ARBA" id="ARBA00022475"/>
    </source>
</evidence>
<gene>
    <name evidence="9" type="ORF">HMPREF9103_01610</name>
</gene>
<dbReference type="GO" id="GO:0030001">
    <property type="term" value="P:metal ion transport"/>
    <property type="evidence" value="ECO:0007669"/>
    <property type="project" value="UniProtKB-ARBA"/>
</dbReference>
<dbReference type="HOGENOM" id="CLU_026429_0_1_9"/>
<dbReference type="Proteomes" id="UP000004625">
    <property type="component" value="Unassembled WGS sequence"/>
</dbReference>
<accession>G9ZPF6</accession>
<feature type="transmembrane region" description="Helical" evidence="8">
    <location>
        <begin position="229"/>
        <end position="248"/>
    </location>
</feature>
<feature type="transmembrane region" description="Helical" evidence="8">
    <location>
        <begin position="53"/>
        <end position="74"/>
    </location>
</feature>
<dbReference type="STRING" id="797515.HMPREF9103_01610"/>
<dbReference type="GO" id="GO:0008324">
    <property type="term" value="F:monoatomic cation transmembrane transporter activity"/>
    <property type="evidence" value="ECO:0007669"/>
    <property type="project" value="InterPro"/>
</dbReference>
<feature type="transmembrane region" description="Helical" evidence="8">
    <location>
        <begin position="345"/>
        <end position="365"/>
    </location>
</feature>
<keyword evidence="6" id="KW-0406">Ion transport</keyword>
<comment type="caution">
    <text evidence="9">The sequence shown here is derived from an EMBL/GenBank/DDBJ whole genome shotgun (WGS) entry which is preliminary data.</text>
</comment>
<dbReference type="EMBL" id="AGEY01000074">
    <property type="protein sequence ID" value="EHL98370.1"/>
    <property type="molecule type" value="Genomic_DNA"/>
</dbReference>
<feature type="transmembrane region" description="Helical" evidence="8">
    <location>
        <begin position="86"/>
        <end position="108"/>
    </location>
</feature>
<feature type="transmembrane region" description="Helical" evidence="8">
    <location>
        <begin position="316"/>
        <end position="339"/>
    </location>
</feature>
<dbReference type="Pfam" id="PF02386">
    <property type="entry name" value="TrkH"/>
    <property type="match status" value="1"/>
</dbReference>
<evidence type="ECO:0000256" key="4">
    <source>
        <dbReference type="ARBA" id="ARBA00022692"/>
    </source>
</evidence>
<feature type="transmembrane region" description="Helical" evidence="8">
    <location>
        <begin position="198"/>
        <end position="217"/>
    </location>
</feature>
<evidence type="ECO:0000256" key="5">
    <source>
        <dbReference type="ARBA" id="ARBA00022989"/>
    </source>
</evidence>
<evidence type="ECO:0000256" key="7">
    <source>
        <dbReference type="ARBA" id="ARBA00023136"/>
    </source>
</evidence>
<proteinExistence type="predicted"/>
<evidence type="ECO:0000256" key="6">
    <source>
        <dbReference type="ARBA" id="ARBA00023065"/>
    </source>
</evidence>
<evidence type="ECO:0000256" key="2">
    <source>
        <dbReference type="ARBA" id="ARBA00022448"/>
    </source>
</evidence>
<dbReference type="eggNOG" id="COG0168">
    <property type="taxonomic scope" value="Bacteria"/>
</dbReference>
<feature type="transmembrane region" description="Helical" evidence="8">
    <location>
        <begin position="114"/>
        <end position="137"/>
    </location>
</feature>
<comment type="subcellular location">
    <subcellularLocation>
        <location evidence="1">Cell membrane</location>
        <topology evidence="1">Multi-pass membrane protein</topology>
    </subcellularLocation>
</comment>
<organism evidence="9 10">
    <name type="scientific">Lentilactobacillus parafarraginis F0439</name>
    <dbReference type="NCBI Taxonomy" id="797515"/>
    <lineage>
        <taxon>Bacteria</taxon>
        <taxon>Bacillati</taxon>
        <taxon>Bacillota</taxon>
        <taxon>Bacilli</taxon>
        <taxon>Lactobacillales</taxon>
        <taxon>Lactobacillaceae</taxon>
        <taxon>Lentilactobacillus</taxon>
    </lineage>
</organism>
<dbReference type="PANTHER" id="PTHR32024">
    <property type="entry name" value="TRK SYSTEM POTASSIUM UPTAKE PROTEIN TRKG-RELATED"/>
    <property type="match status" value="1"/>
</dbReference>
<feature type="transmembrane region" description="Helical" evidence="8">
    <location>
        <begin position="268"/>
        <end position="285"/>
    </location>
</feature>
<keyword evidence="10" id="KW-1185">Reference proteome</keyword>
<keyword evidence="4 8" id="KW-0812">Transmembrane</keyword>
<keyword evidence="3" id="KW-1003">Cell membrane</keyword>
<dbReference type="AlphaFoldDB" id="G9ZPF6"/>
<keyword evidence="2" id="KW-0813">Transport</keyword>
<evidence type="ECO:0000256" key="8">
    <source>
        <dbReference type="SAM" id="Phobius"/>
    </source>
</evidence>
<dbReference type="GO" id="GO:0005886">
    <property type="term" value="C:plasma membrane"/>
    <property type="evidence" value="ECO:0007669"/>
    <property type="project" value="UniProtKB-SubCell"/>
</dbReference>
<feature type="transmembrane region" description="Helical" evidence="8">
    <location>
        <begin position="165"/>
        <end position="186"/>
    </location>
</feature>
<feature type="transmembrane region" description="Helical" evidence="8">
    <location>
        <begin position="386"/>
        <end position="406"/>
    </location>
</feature>
<dbReference type="PANTHER" id="PTHR32024:SF1">
    <property type="entry name" value="KTR SYSTEM POTASSIUM UPTAKE PROTEIN B"/>
    <property type="match status" value="1"/>
</dbReference>
<keyword evidence="5 8" id="KW-1133">Transmembrane helix</keyword>
<keyword evidence="7 8" id="KW-0472">Membrane</keyword>
<sequence>MWISFIIAYLAGVYPQKYEIIGVLTRAIIHSTIYRLRGNHYLRVQGKLSLPQILTLGFLTIILVGTILLSLPIASRDGTATSTINSFFTATSATCVTGMTVVNTALHWSLFGKIVILILVEIGGLGFMTFAVLMFVFMRRKVDLTTQLLTQQSLNLETFANTRSVVFLVVRLSLAIQLLGALLLLVDFYPRYGLKKGIGFSIFHSISAFCNAGFDLFDNSLVRFQNDPYFLFVLTILIISGSLGFLVWKDILLYHEDHYLSLHTKLALTTYLGLIVLSFGVYLLTEGNFSENQHLDFFQRLMNTYFMSVTPRTAGFYTVAPTHISMGGMFFTMILMLIGGTPGSTAGGIKTTTVGILLIRVWATLRGKRDATFMGRRFTNSNVSRSLTLVFLVAVVLSVATLVLTLTEKIPQHSGIEYIMFDVVSAFGTTGYTLGLTPHLTVIGKLIFAVLMFMGRVGVFTVMYSLLNSKRPEDAFRYPKENVMIG</sequence>
<protein>
    <submittedName>
        <fullName evidence="9">Potassium uptake protein, TrkH family</fullName>
    </submittedName>
</protein>
<reference evidence="9 10" key="1">
    <citation type="submission" date="2011-09" db="EMBL/GenBank/DDBJ databases">
        <authorList>
            <person name="Weinstock G."/>
            <person name="Sodergren E."/>
            <person name="Clifton S."/>
            <person name="Fulton L."/>
            <person name="Fulton B."/>
            <person name="Courtney L."/>
            <person name="Fronick C."/>
            <person name="Harrison M."/>
            <person name="Strong C."/>
            <person name="Farmer C."/>
            <person name="Delahaunty K."/>
            <person name="Markovic C."/>
            <person name="Hall O."/>
            <person name="Minx P."/>
            <person name="Tomlinson C."/>
            <person name="Mitreva M."/>
            <person name="Hou S."/>
            <person name="Chen J."/>
            <person name="Wollam A."/>
            <person name="Pepin K.H."/>
            <person name="Johnson M."/>
            <person name="Bhonagiri V."/>
            <person name="Zhang X."/>
            <person name="Suruliraj S."/>
            <person name="Warren W."/>
            <person name="Chinwalla A."/>
            <person name="Mardis E.R."/>
            <person name="Wilson R.K."/>
        </authorList>
    </citation>
    <scope>NUCLEOTIDE SEQUENCE [LARGE SCALE GENOMIC DNA]</scope>
    <source>
        <strain evidence="9 10">F0439</strain>
    </source>
</reference>
<dbReference type="InterPro" id="IPR003445">
    <property type="entry name" value="Cat_transpt"/>
</dbReference>
<dbReference type="PATRIC" id="fig|797515.3.peg.1488"/>
<name>G9ZPF6_9LACO</name>
<feature type="transmembrane region" description="Helical" evidence="8">
    <location>
        <begin position="446"/>
        <end position="467"/>
    </location>
</feature>
<evidence type="ECO:0000256" key="1">
    <source>
        <dbReference type="ARBA" id="ARBA00004651"/>
    </source>
</evidence>
<evidence type="ECO:0000313" key="10">
    <source>
        <dbReference type="Proteomes" id="UP000004625"/>
    </source>
</evidence>
<evidence type="ECO:0000313" key="9">
    <source>
        <dbReference type="EMBL" id="EHL98370.1"/>
    </source>
</evidence>